<protein>
    <submittedName>
        <fullName evidence="3">NADH-quinone oxidoreductase subunit C</fullName>
    </submittedName>
</protein>
<dbReference type="Proteomes" id="UP000824159">
    <property type="component" value="Unassembled WGS sequence"/>
</dbReference>
<dbReference type="PANTHER" id="PTHR43485">
    <property type="entry name" value="HYDROGENASE-4 COMPONENT G"/>
    <property type="match status" value="1"/>
</dbReference>
<dbReference type="GO" id="GO:0048038">
    <property type="term" value="F:quinone binding"/>
    <property type="evidence" value="ECO:0007669"/>
    <property type="project" value="InterPro"/>
</dbReference>
<dbReference type="EMBL" id="DVLX01000100">
    <property type="protein sequence ID" value="HIU00270.1"/>
    <property type="molecule type" value="Genomic_DNA"/>
</dbReference>
<dbReference type="InterPro" id="IPR001135">
    <property type="entry name" value="NADH_Q_OxRdtase_suD"/>
</dbReference>
<organism evidence="3 4">
    <name type="scientific">Candidatus Allocopromorpha excrementavium</name>
    <dbReference type="NCBI Taxonomy" id="2840741"/>
    <lineage>
        <taxon>Bacteria</taxon>
        <taxon>Bacillati</taxon>
        <taxon>Bacillota</taxon>
        <taxon>Clostridia</taxon>
        <taxon>Eubacteriales</taxon>
        <taxon>Eubacteriaceae</taxon>
        <taxon>Eubacteriaceae incertae sedis</taxon>
        <taxon>Candidatus Allocopromorpha</taxon>
    </lineage>
</organism>
<evidence type="ECO:0000313" key="3">
    <source>
        <dbReference type="EMBL" id="HIU00270.1"/>
    </source>
</evidence>
<evidence type="ECO:0000256" key="1">
    <source>
        <dbReference type="ARBA" id="ARBA00023002"/>
    </source>
</evidence>
<name>A0A9D1HER5_9FIRM</name>
<dbReference type="Gene3D" id="1.10.645.10">
    <property type="entry name" value="Cytochrome-c3 Hydrogenase, chain B"/>
    <property type="match status" value="1"/>
</dbReference>
<dbReference type="AlphaFoldDB" id="A0A9D1HER5"/>
<accession>A0A9D1HER5</accession>
<evidence type="ECO:0000313" key="4">
    <source>
        <dbReference type="Proteomes" id="UP000824159"/>
    </source>
</evidence>
<dbReference type="Pfam" id="PF00346">
    <property type="entry name" value="Complex1_49kDa"/>
    <property type="match status" value="1"/>
</dbReference>
<proteinExistence type="predicted"/>
<dbReference type="SUPFAM" id="SSF56762">
    <property type="entry name" value="HydB/Nqo4-like"/>
    <property type="match status" value="1"/>
</dbReference>
<dbReference type="InterPro" id="IPR052197">
    <property type="entry name" value="ComplexI_49kDa-like"/>
</dbReference>
<reference evidence="3" key="2">
    <citation type="journal article" date="2021" name="PeerJ">
        <title>Extensive microbial diversity within the chicken gut microbiome revealed by metagenomics and culture.</title>
        <authorList>
            <person name="Gilroy R."/>
            <person name="Ravi A."/>
            <person name="Getino M."/>
            <person name="Pursley I."/>
            <person name="Horton D.L."/>
            <person name="Alikhan N.F."/>
            <person name="Baker D."/>
            <person name="Gharbi K."/>
            <person name="Hall N."/>
            <person name="Watson M."/>
            <person name="Adriaenssens E.M."/>
            <person name="Foster-Nyarko E."/>
            <person name="Jarju S."/>
            <person name="Secka A."/>
            <person name="Antonio M."/>
            <person name="Oren A."/>
            <person name="Chaudhuri R.R."/>
            <person name="La Ragione R."/>
            <person name="Hildebrand F."/>
            <person name="Pallen M.J."/>
        </authorList>
    </citation>
    <scope>NUCLEOTIDE SEQUENCE</scope>
    <source>
        <strain evidence="3">CHK176-22527</strain>
    </source>
</reference>
<dbReference type="GO" id="GO:0051287">
    <property type="term" value="F:NAD binding"/>
    <property type="evidence" value="ECO:0007669"/>
    <property type="project" value="InterPro"/>
</dbReference>
<dbReference type="GO" id="GO:0016651">
    <property type="term" value="F:oxidoreductase activity, acting on NAD(P)H"/>
    <property type="evidence" value="ECO:0007669"/>
    <property type="project" value="InterPro"/>
</dbReference>
<sequence length="437" mass="48150">MSKTANDRDGFTSVKPAGLLDKVKTLKEEGCRFYHMFADESDNGFDIVYIFAGENNMENFKVHIDKNEPVDSITFIFSSALPAELDMAEHSGIEVRHMSTEEIEGFYRAERYGASIKTFKKDVEMMSKGKDLDFVNHAVERMGTADSFGNSMGFCMAAEKAMGIKIPERAEYIRVIIHELSRIQLHFMWLSEVAAETGFESLRAVCLNAREKVISLIEKVSGARVILSMCGIGGVKRDLSSGMLDEIKNVLPVIYSDAERLAEVFCADRSLRLKLDGLGYIEEKDAVEICSGVTAKGSGAAVDARNDEEFPLYEKLGFEPVVENKGDGFSRCKVKLEEILQSVAILEKAVDQIPQGEIMAEGLKPGKGAAAVRVELSEGQALYYVRTSENGTVLRLGIKTAEEMNMPAFAEILKNDEIDDISLAALTVGVSADGIRR</sequence>
<gene>
    <name evidence="3" type="ORF">IAD12_08540</name>
</gene>
<reference evidence="3" key="1">
    <citation type="submission" date="2020-10" db="EMBL/GenBank/DDBJ databases">
        <authorList>
            <person name="Gilroy R."/>
        </authorList>
    </citation>
    <scope>NUCLEOTIDE SEQUENCE</scope>
    <source>
        <strain evidence="3">CHK176-22527</strain>
    </source>
</reference>
<dbReference type="PANTHER" id="PTHR43485:SF1">
    <property type="entry name" value="FORMATE HYDROGENLYASE SUBUNIT 5-RELATED"/>
    <property type="match status" value="1"/>
</dbReference>
<comment type="caution">
    <text evidence="3">The sequence shown here is derived from an EMBL/GenBank/DDBJ whole genome shotgun (WGS) entry which is preliminary data.</text>
</comment>
<keyword evidence="1" id="KW-0560">Oxidoreductase</keyword>
<dbReference type="InterPro" id="IPR037232">
    <property type="entry name" value="NADH_quin_OxRdtase_su_C/D-like"/>
</dbReference>
<evidence type="ECO:0000259" key="2">
    <source>
        <dbReference type="Pfam" id="PF00346"/>
    </source>
</evidence>
<dbReference type="SUPFAM" id="SSF143243">
    <property type="entry name" value="Nqo5-like"/>
    <property type="match status" value="1"/>
</dbReference>
<dbReference type="InterPro" id="IPR029014">
    <property type="entry name" value="NiFe-Hase_large"/>
</dbReference>
<feature type="domain" description="NADH-quinone oxidoreductase subunit D" evidence="2">
    <location>
        <begin position="198"/>
        <end position="361"/>
    </location>
</feature>